<evidence type="ECO:0000313" key="3">
    <source>
        <dbReference type="Proteomes" id="UP000016932"/>
    </source>
</evidence>
<organism evidence="2 3">
    <name type="scientific">Pseudocercospora fijiensis (strain CIRAD86)</name>
    <name type="common">Black leaf streak disease fungus</name>
    <name type="synonym">Mycosphaerella fijiensis</name>
    <dbReference type="NCBI Taxonomy" id="383855"/>
    <lineage>
        <taxon>Eukaryota</taxon>
        <taxon>Fungi</taxon>
        <taxon>Dikarya</taxon>
        <taxon>Ascomycota</taxon>
        <taxon>Pezizomycotina</taxon>
        <taxon>Dothideomycetes</taxon>
        <taxon>Dothideomycetidae</taxon>
        <taxon>Mycosphaerellales</taxon>
        <taxon>Mycosphaerellaceae</taxon>
        <taxon>Pseudocercospora</taxon>
    </lineage>
</organism>
<dbReference type="EMBL" id="KB446558">
    <property type="protein sequence ID" value="EME82874.1"/>
    <property type="molecule type" value="Genomic_DNA"/>
</dbReference>
<proteinExistence type="predicted"/>
<name>M2ZV42_PSEFD</name>
<dbReference type="Proteomes" id="UP000016932">
    <property type="component" value="Unassembled WGS sequence"/>
</dbReference>
<dbReference type="VEuPathDB" id="FungiDB:MYCFIDRAFT_211183"/>
<dbReference type="RefSeq" id="XP_007926265.1">
    <property type="nucleotide sequence ID" value="XM_007928074.1"/>
</dbReference>
<evidence type="ECO:0000313" key="2">
    <source>
        <dbReference type="EMBL" id="EME82874.1"/>
    </source>
</evidence>
<accession>M2ZV42</accession>
<dbReference type="GeneID" id="19337330"/>
<evidence type="ECO:0000256" key="1">
    <source>
        <dbReference type="SAM" id="MobiDB-lite"/>
    </source>
</evidence>
<feature type="region of interest" description="Disordered" evidence="1">
    <location>
        <begin position="58"/>
        <end position="92"/>
    </location>
</feature>
<keyword evidence="3" id="KW-1185">Reference proteome</keyword>
<dbReference type="AlphaFoldDB" id="M2ZV42"/>
<reference evidence="2 3" key="1">
    <citation type="journal article" date="2012" name="PLoS Pathog.">
        <title>Diverse lifestyles and strategies of plant pathogenesis encoded in the genomes of eighteen Dothideomycetes fungi.</title>
        <authorList>
            <person name="Ohm R.A."/>
            <person name="Feau N."/>
            <person name="Henrissat B."/>
            <person name="Schoch C.L."/>
            <person name="Horwitz B.A."/>
            <person name="Barry K.W."/>
            <person name="Condon B.J."/>
            <person name="Copeland A.C."/>
            <person name="Dhillon B."/>
            <person name="Glaser F."/>
            <person name="Hesse C.N."/>
            <person name="Kosti I."/>
            <person name="LaButti K."/>
            <person name="Lindquist E.A."/>
            <person name="Lucas S."/>
            <person name="Salamov A.A."/>
            <person name="Bradshaw R.E."/>
            <person name="Ciuffetti L."/>
            <person name="Hamelin R.C."/>
            <person name="Kema G.H.J."/>
            <person name="Lawrence C."/>
            <person name="Scott J.A."/>
            <person name="Spatafora J.W."/>
            <person name="Turgeon B.G."/>
            <person name="de Wit P.J.G.M."/>
            <person name="Zhong S."/>
            <person name="Goodwin S.B."/>
            <person name="Grigoriev I.V."/>
        </authorList>
    </citation>
    <scope>NUCLEOTIDE SEQUENCE [LARGE SCALE GENOMIC DNA]</scope>
    <source>
        <strain evidence="2 3">CIRAD86</strain>
    </source>
</reference>
<sequence length="126" mass="14153">MFYIAAIQTRHGLAMIHTILVSRMNIDLTLVCQNWIIDSSVHRNSKRAIKSAFPTDDLHRPRFSKSPSFVQEKGTGSTVSRRAPPVSNPQQDVAITNGFQNRSSALRLLICCHSCGLKMHSYFKVP</sequence>
<dbReference type="HOGENOM" id="CLU_1982524_0_0_1"/>
<protein>
    <submittedName>
        <fullName evidence="2">Uncharacterized protein</fullName>
    </submittedName>
</protein>
<feature type="compositionally biased region" description="Polar residues" evidence="1">
    <location>
        <begin position="65"/>
        <end position="80"/>
    </location>
</feature>
<gene>
    <name evidence="2" type="ORF">MYCFIDRAFT_211183</name>
</gene>
<dbReference type="KEGG" id="pfj:MYCFIDRAFT_211183"/>